<feature type="transmembrane region" description="Helical" evidence="7">
    <location>
        <begin position="237"/>
        <end position="255"/>
    </location>
</feature>
<dbReference type="PANTHER" id="PTHR42775:SF2">
    <property type="entry name" value="PERMEASE"/>
    <property type="match status" value="1"/>
</dbReference>
<accession>A0A6M8SRQ5</accession>
<dbReference type="KEGG" id="dee:HQN60_15330"/>
<sequence length="355" mass="37405">MNEWATMLSDASNMFVFLAVELSVLFLIISAGVALARQKFSNAKIQQVLGQRQGKGYLIATALGSLTPFCSCSTIPMLRGLLSAKAGFGPTLTFLFVSPLLNPIIVGLMWVSFGWQITLTYIVIAAGVSLLASLLLDKLGFERYVIKAKTSGTACNKAAAVAMPTQETLVTKSACCTAAPVIEEIPAAKSSCCNVTKPVSSCSTASTHNDQGKAQAANTPLNYRQASLDAWTQFKEVLPFLALGVLLGSVIYGFVPAEWIAKHAGSDNPFAVPLSAVIGIPLYIRAEAVIPLAASLLGKGMGVGAVMALIIGSAGASLTEVILLKSMFKTPMIVAFLTVILGMAIMMGYLVTFFF</sequence>
<feature type="transmembrane region" description="Helical" evidence="7">
    <location>
        <begin position="118"/>
        <end position="136"/>
    </location>
</feature>
<keyword evidence="9" id="KW-1185">Reference proteome</keyword>
<keyword evidence="4 7" id="KW-0812">Transmembrane</keyword>
<feature type="transmembrane region" description="Helical" evidence="7">
    <location>
        <begin position="333"/>
        <end position="354"/>
    </location>
</feature>
<feature type="transmembrane region" description="Helical" evidence="7">
    <location>
        <begin position="57"/>
        <end position="78"/>
    </location>
</feature>
<proteinExistence type="inferred from homology"/>
<evidence type="ECO:0000313" key="9">
    <source>
        <dbReference type="Proteomes" id="UP000504844"/>
    </source>
</evidence>
<evidence type="ECO:0000256" key="2">
    <source>
        <dbReference type="ARBA" id="ARBA00006386"/>
    </source>
</evidence>
<evidence type="ECO:0000256" key="4">
    <source>
        <dbReference type="ARBA" id="ARBA00022692"/>
    </source>
</evidence>
<keyword evidence="6 7" id="KW-0472">Membrane</keyword>
<name>A0A6M8SRQ5_9NEIS</name>
<keyword evidence="3" id="KW-1003">Cell membrane</keyword>
<evidence type="ECO:0000256" key="5">
    <source>
        <dbReference type="ARBA" id="ARBA00022989"/>
    </source>
</evidence>
<comment type="subcellular location">
    <subcellularLocation>
        <location evidence="1">Cell membrane</location>
        <topology evidence="1">Multi-pass membrane protein</topology>
    </subcellularLocation>
</comment>
<dbReference type="InterPro" id="IPR005524">
    <property type="entry name" value="DUF318"/>
</dbReference>
<evidence type="ECO:0000313" key="8">
    <source>
        <dbReference type="EMBL" id="QKJ67982.1"/>
    </source>
</evidence>
<keyword evidence="5 7" id="KW-1133">Transmembrane helix</keyword>
<dbReference type="GO" id="GO:0005886">
    <property type="term" value="C:plasma membrane"/>
    <property type="evidence" value="ECO:0007669"/>
    <property type="project" value="UniProtKB-SubCell"/>
</dbReference>
<dbReference type="EMBL" id="CP054143">
    <property type="protein sequence ID" value="QKJ67982.1"/>
    <property type="molecule type" value="Genomic_DNA"/>
</dbReference>
<dbReference type="Pfam" id="PF03773">
    <property type="entry name" value="ArsP_1"/>
    <property type="match status" value="1"/>
</dbReference>
<comment type="similarity">
    <text evidence="2">Belongs to the UPF0718 family.</text>
</comment>
<feature type="transmembrane region" description="Helical" evidence="7">
    <location>
        <begin position="304"/>
        <end position="324"/>
    </location>
</feature>
<dbReference type="AlphaFoldDB" id="A0A6M8SRQ5"/>
<evidence type="ECO:0000256" key="3">
    <source>
        <dbReference type="ARBA" id="ARBA00022475"/>
    </source>
</evidence>
<protein>
    <submittedName>
        <fullName evidence="8">Permease</fullName>
    </submittedName>
</protein>
<dbReference type="Proteomes" id="UP000504844">
    <property type="component" value="Chromosome"/>
</dbReference>
<gene>
    <name evidence="8" type="ORF">HQN60_15330</name>
</gene>
<evidence type="ECO:0000256" key="6">
    <source>
        <dbReference type="ARBA" id="ARBA00023136"/>
    </source>
</evidence>
<feature type="transmembrane region" description="Helical" evidence="7">
    <location>
        <begin position="14"/>
        <end position="36"/>
    </location>
</feature>
<dbReference type="PANTHER" id="PTHR42775">
    <property type="entry name" value="PERMEASE RV2963-RELATED"/>
    <property type="match status" value="1"/>
</dbReference>
<evidence type="ECO:0000256" key="1">
    <source>
        <dbReference type="ARBA" id="ARBA00004651"/>
    </source>
</evidence>
<feature type="transmembrane region" description="Helical" evidence="7">
    <location>
        <begin position="267"/>
        <end position="284"/>
    </location>
</feature>
<organism evidence="8 9">
    <name type="scientific">Deefgea piscis</name>
    <dbReference type="NCBI Taxonomy" id="2739061"/>
    <lineage>
        <taxon>Bacteria</taxon>
        <taxon>Pseudomonadati</taxon>
        <taxon>Pseudomonadota</taxon>
        <taxon>Betaproteobacteria</taxon>
        <taxon>Neisseriales</taxon>
        <taxon>Chitinibacteraceae</taxon>
        <taxon>Deefgea</taxon>
    </lineage>
</organism>
<evidence type="ECO:0000256" key="7">
    <source>
        <dbReference type="SAM" id="Phobius"/>
    </source>
</evidence>
<reference evidence="8 9" key="1">
    <citation type="submission" date="2020-05" db="EMBL/GenBank/DDBJ databases">
        <title>Complete genome sequence of Deefgea sp. D17.</title>
        <authorList>
            <person name="Bae J.-W."/>
            <person name="Han J.E."/>
        </authorList>
    </citation>
    <scope>NUCLEOTIDE SEQUENCE [LARGE SCALE GENOMIC DNA]</scope>
    <source>
        <strain evidence="8 9">D17</strain>
    </source>
</reference>
<dbReference type="InterPro" id="IPR053166">
    <property type="entry name" value="UPF0718_permease"/>
</dbReference>
<feature type="transmembrane region" description="Helical" evidence="7">
    <location>
        <begin position="90"/>
        <end position="111"/>
    </location>
</feature>